<gene>
    <name evidence="1" type="ORF">S01H1_82357</name>
</gene>
<dbReference type="Gene3D" id="1.25.10.10">
    <property type="entry name" value="Leucine-rich Repeat Variant"/>
    <property type="match status" value="2"/>
</dbReference>
<reference evidence="1" key="1">
    <citation type="journal article" date="2014" name="Front. Microbiol.">
        <title>High frequency of phylogenetically diverse reductive dehalogenase-homologous genes in deep subseafloor sedimentary metagenomes.</title>
        <authorList>
            <person name="Kawai M."/>
            <person name="Futagami T."/>
            <person name="Toyoda A."/>
            <person name="Takaki Y."/>
            <person name="Nishi S."/>
            <person name="Hori S."/>
            <person name="Arai W."/>
            <person name="Tsubouchi T."/>
            <person name="Morono Y."/>
            <person name="Uchiyama I."/>
            <person name="Ito T."/>
            <person name="Fujiyama A."/>
            <person name="Inagaki F."/>
            <person name="Takami H."/>
        </authorList>
    </citation>
    <scope>NUCLEOTIDE SEQUENCE</scope>
    <source>
        <strain evidence="1">Expedition CK06-06</strain>
    </source>
</reference>
<proteinExistence type="predicted"/>
<dbReference type="InterPro" id="IPR004155">
    <property type="entry name" value="PBS_lyase_HEAT"/>
</dbReference>
<evidence type="ECO:0000313" key="1">
    <source>
        <dbReference type="EMBL" id="GAG49283.1"/>
    </source>
</evidence>
<sequence length="179" mass="19087">MPDSEFLRQQLAVLRAGTEDEQEAAAERLIAAGEPAVPGLQAVLDADDADARWWAARTLAGISGTAAAEVLSSALSDPDEDVRVCAVMGLGERREAAAVDRLLMLLLRANGYVGRHIGDALSKIGEPSVPGLIRALHDERPAVRVQAARALVRIESQQAIPALIEALDDPEPAVEHYAW</sequence>
<dbReference type="PANTHER" id="PTHR12697">
    <property type="entry name" value="PBS LYASE HEAT-LIKE PROTEIN"/>
    <property type="match status" value="1"/>
</dbReference>
<dbReference type="AlphaFoldDB" id="X0YL60"/>
<dbReference type="Pfam" id="PF13646">
    <property type="entry name" value="HEAT_2"/>
    <property type="match status" value="1"/>
</dbReference>
<feature type="non-terminal residue" evidence="1">
    <location>
        <position position="179"/>
    </location>
</feature>
<name>X0YL60_9ZZZZ</name>
<evidence type="ECO:0008006" key="2">
    <source>
        <dbReference type="Google" id="ProtNLM"/>
    </source>
</evidence>
<dbReference type="PANTHER" id="PTHR12697:SF5">
    <property type="entry name" value="DEOXYHYPUSINE HYDROXYLASE"/>
    <property type="match status" value="1"/>
</dbReference>
<comment type="caution">
    <text evidence="1">The sequence shown here is derived from an EMBL/GenBank/DDBJ whole genome shotgun (WGS) entry which is preliminary data.</text>
</comment>
<dbReference type="EMBL" id="BARS01055823">
    <property type="protein sequence ID" value="GAG49283.1"/>
    <property type="molecule type" value="Genomic_DNA"/>
</dbReference>
<protein>
    <recommendedName>
        <fullName evidence="2">HEAT repeat domain-containing protein</fullName>
    </recommendedName>
</protein>
<dbReference type="InterPro" id="IPR011989">
    <property type="entry name" value="ARM-like"/>
</dbReference>
<dbReference type="InterPro" id="IPR016024">
    <property type="entry name" value="ARM-type_fold"/>
</dbReference>
<dbReference type="GO" id="GO:0016491">
    <property type="term" value="F:oxidoreductase activity"/>
    <property type="evidence" value="ECO:0007669"/>
    <property type="project" value="TreeGrafter"/>
</dbReference>
<dbReference type="SUPFAM" id="SSF48371">
    <property type="entry name" value="ARM repeat"/>
    <property type="match status" value="1"/>
</dbReference>
<accession>X0YL60</accession>
<dbReference type="SMART" id="SM00567">
    <property type="entry name" value="EZ_HEAT"/>
    <property type="match status" value="4"/>
</dbReference>
<dbReference type="Pfam" id="PF03130">
    <property type="entry name" value="HEAT_PBS"/>
    <property type="match status" value="1"/>
</dbReference>
<organism evidence="1">
    <name type="scientific">marine sediment metagenome</name>
    <dbReference type="NCBI Taxonomy" id="412755"/>
    <lineage>
        <taxon>unclassified sequences</taxon>
        <taxon>metagenomes</taxon>
        <taxon>ecological metagenomes</taxon>
    </lineage>
</organism>